<name>A0A0S6WCE9_VECG1</name>
<dbReference type="HOGENOM" id="CLU_3058870_0_0_0"/>
<protein>
    <submittedName>
        <fullName evidence="1">Uncharacterized protein</fullName>
    </submittedName>
</protein>
<proteinExistence type="predicted"/>
<dbReference type="AlphaFoldDB" id="A0A0S6WCE9"/>
<evidence type="ECO:0000313" key="2">
    <source>
        <dbReference type="Proteomes" id="UP000030661"/>
    </source>
</evidence>
<evidence type="ECO:0000313" key="1">
    <source>
        <dbReference type="EMBL" id="GAK55470.1"/>
    </source>
</evidence>
<dbReference type="EMBL" id="DF820463">
    <property type="protein sequence ID" value="GAK55470.1"/>
    <property type="molecule type" value="Genomic_DNA"/>
</dbReference>
<sequence length="53" mass="6321">MDKYDKLRNQILFGRSDANIAFDDLCQLLCHYGFDMHEKEAIIFLENLVEKKK</sequence>
<accession>A0A0S6WCE9</accession>
<organism evidence="1">
    <name type="scientific">Vecturithrix granuli</name>
    <dbReference type="NCBI Taxonomy" id="1499967"/>
    <lineage>
        <taxon>Bacteria</taxon>
        <taxon>Candidatus Moduliflexota</taxon>
        <taxon>Candidatus Vecturitrichia</taxon>
        <taxon>Candidatus Vecturitrichales</taxon>
        <taxon>Candidatus Vecturitrichaceae</taxon>
        <taxon>Candidatus Vecturithrix</taxon>
    </lineage>
</organism>
<reference evidence="1" key="1">
    <citation type="journal article" date="2015" name="PeerJ">
        <title>First genomic representation of candidate bacterial phylum KSB3 points to enhanced environmental sensing as a trigger of wastewater bulking.</title>
        <authorList>
            <person name="Sekiguchi Y."/>
            <person name="Ohashi A."/>
            <person name="Parks D.H."/>
            <person name="Yamauchi T."/>
            <person name="Tyson G.W."/>
            <person name="Hugenholtz P."/>
        </authorList>
    </citation>
    <scope>NUCLEOTIDE SEQUENCE [LARGE SCALE GENOMIC DNA]</scope>
</reference>
<keyword evidence="2" id="KW-1185">Reference proteome</keyword>
<dbReference type="Proteomes" id="UP000030661">
    <property type="component" value="Unassembled WGS sequence"/>
</dbReference>
<gene>
    <name evidence="1" type="ORF">U27_02304</name>
</gene>
<dbReference type="STRING" id="1499967.U27_02304"/>